<dbReference type="InterPro" id="IPR027417">
    <property type="entry name" value="P-loop_NTPase"/>
</dbReference>
<proteinExistence type="predicted"/>
<dbReference type="Proteomes" id="UP000827889">
    <property type="component" value="Chromosome 4"/>
</dbReference>
<keyword evidence="5" id="KW-1185">Reference proteome</keyword>
<dbReference type="InterPro" id="IPR058192">
    <property type="entry name" value="WHD_ROQ1-like"/>
</dbReference>
<evidence type="ECO:0000256" key="1">
    <source>
        <dbReference type="ARBA" id="ARBA00022614"/>
    </source>
</evidence>
<dbReference type="InterPro" id="IPR042197">
    <property type="entry name" value="Apaf_helical"/>
</dbReference>
<dbReference type="InterPro" id="IPR044974">
    <property type="entry name" value="Disease_R_plants"/>
</dbReference>
<dbReference type="Gene3D" id="1.10.8.430">
    <property type="entry name" value="Helical domain of apoptotic protease-activating factors"/>
    <property type="match status" value="1"/>
</dbReference>
<feature type="domain" description="TIR" evidence="4">
    <location>
        <begin position="236"/>
        <end position="403"/>
    </location>
</feature>
<dbReference type="SUPFAM" id="SSF52200">
    <property type="entry name" value="Toll/Interleukin receptor TIR domain"/>
    <property type="match status" value="1"/>
</dbReference>
<dbReference type="PROSITE" id="PS50104">
    <property type="entry name" value="TIR"/>
    <property type="match status" value="1"/>
</dbReference>
<feature type="compositionally biased region" description="Basic and acidic residues" evidence="3">
    <location>
        <begin position="39"/>
        <end position="55"/>
    </location>
</feature>
<dbReference type="GeneID" id="115755606"/>
<keyword evidence="1" id="KW-0433">Leucine-rich repeat</keyword>
<evidence type="ECO:0000313" key="6">
    <source>
        <dbReference type="RefSeq" id="XP_048134084.1"/>
    </source>
</evidence>
<dbReference type="SUPFAM" id="SSF52540">
    <property type="entry name" value="P-loop containing nucleoside triphosphate hydrolases"/>
    <property type="match status" value="1"/>
</dbReference>
<feature type="region of interest" description="Disordered" evidence="3">
    <location>
        <begin position="114"/>
        <end position="137"/>
    </location>
</feature>
<dbReference type="Gene3D" id="3.40.50.300">
    <property type="entry name" value="P-loop containing nucleotide triphosphate hydrolases"/>
    <property type="match status" value="1"/>
</dbReference>
<dbReference type="RefSeq" id="XP_048134084.1">
    <property type="nucleotide sequence ID" value="XM_048278127.1"/>
</dbReference>
<dbReference type="InterPro" id="IPR035897">
    <property type="entry name" value="Toll_tir_struct_dom_sf"/>
</dbReference>
<dbReference type="SMART" id="SM00255">
    <property type="entry name" value="TIR"/>
    <property type="match status" value="1"/>
</dbReference>
<evidence type="ECO:0000259" key="4">
    <source>
        <dbReference type="PROSITE" id="PS50104"/>
    </source>
</evidence>
<dbReference type="PANTHER" id="PTHR11017:SF570">
    <property type="entry name" value="DISEASE RESISTANCE PROTEIN (TIR-NBS CLASS)-RELATED"/>
    <property type="match status" value="1"/>
</dbReference>
<sequence>MDVPWDRQSQNSTDFRAEISFSERNPAASRVSVDSSGNEQRKENQLLKGAKKIEAPEPQFEDQAVHSVLLSQDASTNHEENEGPEWPIQSDTAFPTPTLLSTLSSQLEASVHSALDGSHASSNSASSSLSQDGSPLSFSAMHTEKNIEPLQSPKQQLVSSLELSQGVHSAAVIATDFEITSGRECASSSAGSSDSVQATKELVHNSAQIPEMTMPKEEKSCHLDGVTSSSSKSSGFDYDVFLSFRGPDTRSGITDFLYTSLLSAGIHTYRDDDELRIGEEIGPELFKAINHSKILIPIFSKGYAFSKWCLNELAQMVECRKSRRQKIMPIFYDVTPSEVCHQAGSYGDAFVSHEKQFDNEVISKWKAALKEVGDLKGWDIDSMTTRREGELVNHIVQTVIAELKRAYLLVTDCLVGIEHHVKEINRMVCGDSEDIEIVGIHGMGGVGKTTLAKIIYNRLSHRFEDCCFISNVRETSQLKGIECLQNQLLSDILKRNWSNISNVDDGIKTIKERLCGKKVLVLLDDVDERIHLNALIGRPVWFVLGSRIIITSRNTDVFNVPEVCFTYELTGMDFNQSLQLFCKHAFGRDHPLDEYADFSNEVVKMTGGLPLALEVIGSLLWGKSKDVWDATLKKLEKVPHEQVKRKLKICYEALDDRQKHIFLDIACLFIGFDKRIVLHMWNDSNLFPGEGLQVLQQMSLIKIGEDNKLWMHDQLRDLGRDIVRQECSMEPEKQTRLWNHEEALDIVMRKKGTDKVEALCLKFDHRLQQSFPNEELRRLSNLRYLEMRPVLDNWRPIGFPATVLPMNPPILAELRWLSCHNLPPVLTLTAFSMMNMVILDLSWSMFSESWDGWGHIKMARNLKVLNLTGCAQLQRTPDLSAHVKLEQLILESCGRLVEIDESIGQLKQLVLLNLRFCRKLRRLPEELVNLESLKELLIDWTSIREI</sequence>
<protein>
    <submittedName>
        <fullName evidence="6">Disease resistance protein L6-like</fullName>
    </submittedName>
</protein>
<dbReference type="PANTHER" id="PTHR11017">
    <property type="entry name" value="LEUCINE-RICH REPEAT-CONTAINING PROTEIN"/>
    <property type="match status" value="1"/>
</dbReference>
<dbReference type="Pfam" id="PF00931">
    <property type="entry name" value="NB-ARC"/>
    <property type="match status" value="1"/>
</dbReference>
<dbReference type="Pfam" id="PF01582">
    <property type="entry name" value="TIR"/>
    <property type="match status" value="1"/>
</dbReference>
<feature type="region of interest" description="Disordered" evidence="3">
    <location>
        <begin position="1"/>
        <end position="61"/>
    </location>
</feature>
<evidence type="ECO:0000313" key="5">
    <source>
        <dbReference type="Proteomes" id="UP000827889"/>
    </source>
</evidence>
<dbReference type="InterPro" id="IPR000157">
    <property type="entry name" value="TIR_dom"/>
</dbReference>
<feature type="region of interest" description="Disordered" evidence="3">
    <location>
        <begin position="74"/>
        <end position="97"/>
    </location>
</feature>
<dbReference type="InterPro" id="IPR032675">
    <property type="entry name" value="LRR_dom_sf"/>
</dbReference>
<gene>
    <name evidence="6" type="primary">LOC115755606</name>
</gene>
<feature type="compositionally biased region" description="Low complexity" evidence="3">
    <location>
        <begin position="118"/>
        <end position="137"/>
    </location>
</feature>
<reference evidence="6" key="1">
    <citation type="submission" date="2025-08" db="UniProtKB">
        <authorList>
            <consortium name="RefSeq"/>
        </authorList>
    </citation>
    <scope>IDENTIFICATION</scope>
    <source>
        <tissue evidence="6">Leaf</tissue>
    </source>
</reference>
<evidence type="ECO:0000256" key="2">
    <source>
        <dbReference type="ARBA" id="ARBA00022737"/>
    </source>
</evidence>
<accession>A0ABM3HBV6</accession>
<name>A0ABM3HBV6_9MYRT</name>
<evidence type="ECO:0000256" key="3">
    <source>
        <dbReference type="SAM" id="MobiDB-lite"/>
    </source>
</evidence>
<dbReference type="PRINTS" id="PR00364">
    <property type="entry name" value="DISEASERSIST"/>
</dbReference>
<keyword evidence="2" id="KW-0677">Repeat</keyword>
<dbReference type="SUPFAM" id="SSF52058">
    <property type="entry name" value="L domain-like"/>
    <property type="match status" value="1"/>
</dbReference>
<organism evidence="5 6">
    <name type="scientific">Rhodamnia argentea</name>
    <dbReference type="NCBI Taxonomy" id="178133"/>
    <lineage>
        <taxon>Eukaryota</taxon>
        <taxon>Viridiplantae</taxon>
        <taxon>Streptophyta</taxon>
        <taxon>Embryophyta</taxon>
        <taxon>Tracheophyta</taxon>
        <taxon>Spermatophyta</taxon>
        <taxon>Magnoliopsida</taxon>
        <taxon>eudicotyledons</taxon>
        <taxon>Gunneridae</taxon>
        <taxon>Pentapetalae</taxon>
        <taxon>rosids</taxon>
        <taxon>malvids</taxon>
        <taxon>Myrtales</taxon>
        <taxon>Myrtaceae</taxon>
        <taxon>Myrtoideae</taxon>
        <taxon>Myrteae</taxon>
        <taxon>Australasian group</taxon>
        <taxon>Rhodamnia</taxon>
    </lineage>
</organism>
<dbReference type="Gene3D" id="3.40.50.10140">
    <property type="entry name" value="Toll/interleukin-1 receptor homology (TIR) domain"/>
    <property type="match status" value="1"/>
</dbReference>
<dbReference type="Pfam" id="PF23282">
    <property type="entry name" value="WHD_ROQ1"/>
    <property type="match status" value="1"/>
</dbReference>
<dbReference type="InterPro" id="IPR002182">
    <property type="entry name" value="NB-ARC"/>
</dbReference>
<dbReference type="Gene3D" id="3.80.10.10">
    <property type="entry name" value="Ribonuclease Inhibitor"/>
    <property type="match status" value="1"/>
</dbReference>